<proteinExistence type="inferred from homology"/>
<gene>
    <name evidence="23" type="primary">LOC113797324</name>
</gene>
<organism evidence="22 23">
    <name type="scientific">Dermatophagoides pteronyssinus</name>
    <name type="common">European house dust mite</name>
    <dbReference type="NCBI Taxonomy" id="6956"/>
    <lineage>
        <taxon>Eukaryota</taxon>
        <taxon>Metazoa</taxon>
        <taxon>Ecdysozoa</taxon>
        <taxon>Arthropoda</taxon>
        <taxon>Chelicerata</taxon>
        <taxon>Arachnida</taxon>
        <taxon>Acari</taxon>
        <taxon>Acariformes</taxon>
        <taxon>Sarcoptiformes</taxon>
        <taxon>Astigmata</taxon>
        <taxon>Psoroptidia</taxon>
        <taxon>Analgoidea</taxon>
        <taxon>Pyroglyphidae</taxon>
        <taxon>Dermatophagoidinae</taxon>
        <taxon>Dermatophagoides</taxon>
    </lineage>
</organism>
<dbReference type="NCBIfam" id="TIGR00389">
    <property type="entry name" value="glyS_dimeric"/>
    <property type="match status" value="1"/>
</dbReference>
<dbReference type="Proteomes" id="UP000515146">
    <property type="component" value="Unplaced"/>
</dbReference>
<feature type="domain" description="Aminoacyl-transfer RNA synthetases class-II family profile" evidence="20">
    <location>
        <begin position="298"/>
        <end position="711"/>
    </location>
</feature>
<keyword evidence="14" id="KW-0966">Cell projection</keyword>
<keyword evidence="19" id="KW-0175">Coiled coil</keyword>
<evidence type="ECO:0000256" key="18">
    <source>
        <dbReference type="ARBA" id="ARBA00078924"/>
    </source>
</evidence>
<dbReference type="InterPro" id="IPR045864">
    <property type="entry name" value="aa-tRNA-synth_II/BPL/LPL"/>
</dbReference>
<keyword evidence="10" id="KW-0547">Nucleotide-binding</keyword>
<evidence type="ECO:0000256" key="17">
    <source>
        <dbReference type="ARBA" id="ARBA00049523"/>
    </source>
</evidence>
<dbReference type="OrthoDB" id="57698at2759"/>
<dbReference type="GO" id="GO:0005524">
    <property type="term" value="F:ATP binding"/>
    <property type="evidence" value="ECO:0007669"/>
    <property type="project" value="UniProtKB-KW"/>
</dbReference>
<dbReference type="InterPro" id="IPR009068">
    <property type="entry name" value="uS15_NS1_RNA-bd_sf"/>
</dbReference>
<dbReference type="FunFam" id="3.30.930.10:FF:000010">
    <property type="entry name" value="Glycyl-tRNA synthetase 1"/>
    <property type="match status" value="1"/>
</dbReference>
<evidence type="ECO:0000256" key="12">
    <source>
        <dbReference type="ARBA" id="ARBA00022917"/>
    </source>
</evidence>
<dbReference type="InParanoid" id="A0A6P6YE05"/>
<keyword evidence="8" id="KW-0436">Ligase</keyword>
<dbReference type="Gene3D" id="3.30.930.10">
    <property type="entry name" value="Bira Bifunctional Protein, Domain 2"/>
    <property type="match status" value="1"/>
</dbReference>
<evidence type="ECO:0000256" key="4">
    <source>
        <dbReference type="ARBA" id="ARBA00011738"/>
    </source>
</evidence>
<dbReference type="InterPro" id="IPR002314">
    <property type="entry name" value="aa-tRNA-synt_IIb"/>
</dbReference>
<comment type="subunit">
    <text evidence="4">Homodimer.</text>
</comment>
<evidence type="ECO:0000256" key="9">
    <source>
        <dbReference type="ARBA" id="ARBA00022679"/>
    </source>
</evidence>
<dbReference type="FunFam" id="3.30.720.200:FF:000001">
    <property type="entry name" value="Glycine--tRNA ligase 2"/>
    <property type="match status" value="1"/>
</dbReference>
<evidence type="ECO:0000256" key="15">
    <source>
        <dbReference type="ARBA" id="ARBA00030057"/>
    </source>
</evidence>
<dbReference type="InterPro" id="IPR004154">
    <property type="entry name" value="Anticodon-bd"/>
</dbReference>
<dbReference type="InterPro" id="IPR036621">
    <property type="entry name" value="Anticodon-bd_dom_sf"/>
</dbReference>
<dbReference type="CDD" id="cd00858">
    <property type="entry name" value="GlyRS_anticodon"/>
    <property type="match status" value="1"/>
</dbReference>
<evidence type="ECO:0000259" key="21">
    <source>
        <dbReference type="PROSITE" id="PS51185"/>
    </source>
</evidence>
<dbReference type="SUPFAM" id="SSF52954">
    <property type="entry name" value="Class II aaRS ABD-related"/>
    <property type="match status" value="1"/>
</dbReference>
<dbReference type="PANTHER" id="PTHR10745">
    <property type="entry name" value="GLYCYL-TRNA SYNTHETASE/DNA POLYMERASE SUBUNIT GAMMA-2"/>
    <property type="match status" value="1"/>
</dbReference>
<dbReference type="Gene3D" id="3.30.40.230">
    <property type="match status" value="1"/>
</dbReference>
<evidence type="ECO:0000256" key="1">
    <source>
        <dbReference type="ARBA" id="ARBA00004489"/>
    </source>
</evidence>
<dbReference type="SUPFAM" id="SSF47060">
    <property type="entry name" value="S15/NS1 RNA-binding domain"/>
    <property type="match status" value="1"/>
</dbReference>
<evidence type="ECO:0000256" key="13">
    <source>
        <dbReference type="ARBA" id="ARBA00023146"/>
    </source>
</evidence>
<dbReference type="SMART" id="SM00991">
    <property type="entry name" value="WHEP-TRS"/>
    <property type="match status" value="1"/>
</dbReference>
<dbReference type="Pfam" id="PF00458">
    <property type="entry name" value="WHEP-TRS"/>
    <property type="match status" value="1"/>
</dbReference>
<dbReference type="GO" id="GO:0030424">
    <property type="term" value="C:axon"/>
    <property type="evidence" value="ECO:0007669"/>
    <property type="project" value="UniProtKB-SubCell"/>
</dbReference>
<evidence type="ECO:0000256" key="7">
    <source>
        <dbReference type="ARBA" id="ARBA00022490"/>
    </source>
</evidence>
<dbReference type="CDD" id="cd00774">
    <property type="entry name" value="GlyRS-like_core"/>
    <property type="match status" value="1"/>
</dbReference>
<dbReference type="GO" id="GO:0005739">
    <property type="term" value="C:mitochondrion"/>
    <property type="evidence" value="ECO:0007669"/>
    <property type="project" value="TreeGrafter"/>
</dbReference>
<dbReference type="RefSeq" id="XP_027203485.1">
    <property type="nucleotide sequence ID" value="XM_027347684.1"/>
</dbReference>
<comment type="catalytic activity">
    <reaction evidence="17">
        <text>tRNA(Gly) + glycine + ATP = glycyl-tRNA(Gly) + AMP + diphosphate</text>
        <dbReference type="Rhea" id="RHEA:16013"/>
        <dbReference type="Rhea" id="RHEA-COMP:9664"/>
        <dbReference type="Rhea" id="RHEA-COMP:9683"/>
        <dbReference type="ChEBI" id="CHEBI:30616"/>
        <dbReference type="ChEBI" id="CHEBI:33019"/>
        <dbReference type="ChEBI" id="CHEBI:57305"/>
        <dbReference type="ChEBI" id="CHEBI:78442"/>
        <dbReference type="ChEBI" id="CHEBI:78522"/>
        <dbReference type="ChEBI" id="CHEBI:456215"/>
        <dbReference type="EC" id="6.1.1.14"/>
    </reaction>
    <physiologicalReaction direction="left-to-right" evidence="17">
        <dbReference type="Rhea" id="RHEA:16014"/>
    </physiologicalReaction>
</comment>
<dbReference type="FunFam" id="3.40.50.800:FF:000004">
    <property type="entry name" value="Glycine--tRNA ligase 2"/>
    <property type="match status" value="1"/>
</dbReference>
<dbReference type="PROSITE" id="PS51185">
    <property type="entry name" value="WHEP_TRS_2"/>
    <property type="match status" value="1"/>
</dbReference>
<dbReference type="EC" id="6.1.1.14" evidence="5"/>
<dbReference type="AlphaFoldDB" id="A0A6P6YE05"/>
<dbReference type="PANTHER" id="PTHR10745:SF0">
    <property type="entry name" value="GLYCINE--TRNA LIGASE"/>
    <property type="match status" value="1"/>
</dbReference>
<comment type="catalytic activity">
    <reaction evidence="16">
        <text>2 ATP + H(+) = P(1),P(4)-bis(5'-adenosyl) tetraphosphate + diphosphate</text>
        <dbReference type="Rhea" id="RHEA:34935"/>
        <dbReference type="ChEBI" id="CHEBI:15378"/>
        <dbReference type="ChEBI" id="CHEBI:30616"/>
        <dbReference type="ChEBI" id="CHEBI:33019"/>
        <dbReference type="ChEBI" id="CHEBI:58141"/>
    </reaction>
    <physiologicalReaction direction="left-to-right" evidence="16">
        <dbReference type="Rhea" id="RHEA:34936"/>
    </physiologicalReaction>
</comment>
<name>A0A6P6YE05_DERPT</name>
<dbReference type="PRINTS" id="PR01043">
    <property type="entry name" value="TRNASYNTHGLY"/>
</dbReference>
<evidence type="ECO:0000256" key="10">
    <source>
        <dbReference type="ARBA" id="ARBA00022741"/>
    </source>
</evidence>
<keyword evidence="11" id="KW-0067">ATP-binding</keyword>
<comment type="subcellular location">
    <subcellularLocation>
        <location evidence="1">Cell projection</location>
        <location evidence="1">Axon</location>
    </subcellularLocation>
    <subcellularLocation>
        <location evidence="2">Cytoplasm</location>
    </subcellularLocation>
</comment>
<feature type="coiled-coil region" evidence="19">
    <location>
        <begin position="552"/>
        <end position="583"/>
    </location>
</feature>
<feature type="domain" description="WHEP-TRS" evidence="21">
    <location>
        <begin position="99"/>
        <end position="155"/>
    </location>
</feature>
<dbReference type="GO" id="GO:0070150">
    <property type="term" value="P:mitochondrial glycyl-tRNA aminoacylation"/>
    <property type="evidence" value="ECO:0007669"/>
    <property type="project" value="TreeGrafter"/>
</dbReference>
<dbReference type="PROSITE" id="PS00762">
    <property type="entry name" value="WHEP_TRS_1"/>
    <property type="match status" value="1"/>
</dbReference>
<evidence type="ECO:0000256" key="3">
    <source>
        <dbReference type="ARBA" id="ARBA00008226"/>
    </source>
</evidence>
<dbReference type="Gene3D" id="3.40.50.800">
    <property type="entry name" value="Anticodon-binding domain"/>
    <property type="match status" value="1"/>
</dbReference>
<evidence type="ECO:0000256" key="16">
    <source>
        <dbReference type="ARBA" id="ARBA00048436"/>
    </source>
</evidence>
<dbReference type="InterPro" id="IPR000738">
    <property type="entry name" value="WHEP-TRS_dom"/>
</dbReference>
<dbReference type="NCBIfam" id="NF003211">
    <property type="entry name" value="PRK04173.1"/>
    <property type="match status" value="1"/>
</dbReference>
<dbReference type="PROSITE" id="PS50862">
    <property type="entry name" value="AA_TRNA_LIGASE_II"/>
    <property type="match status" value="1"/>
</dbReference>
<evidence type="ECO:0000313" key="23">
    <source>
        <dbReference type="RefSeq" id="XP_027203485.1"/>
    </source>
</evidence>
<dbReference type="FunFam" id="3.30.40.230:FF:000001">
    <property type="entry name" value="Glycine--tRNA ligase"/>
    <property type="match status" value="1"/>
</dbReference>
<dbReference type="Pfam" id="PF00587">
    <property type="entry name" value="tRNA-synt_2b"/>
    <property type="match status" value="1"/>
</dbReference>
<evidence type="ECO:0000313" key="22">
    <source>
        <dbReference type="Proteomes" id="UP000515146"/>
    </source>
</evidence>
<dbReference type="Gene3D" id="3.30.720.200">
    <property type="match status" value="1"/>
</dbReference>
<sequence>MFESTSTIVVHNHFRSSTLLNFRKNYPLLFGGRLFMSSRIISVVARRLLSSSSSLKNKNNKNISNNKVPTDWGYKKINKYKPLFVEKIMAELDPKIASQLEPFRQSVKEQGDIVRQLKSENAPELDVKKAVAELKNRKRLLEEKTLELAPPDAGFERTKMEDLIKRRFFFDNSFAIYGGITGQFDFGPMGCSVKNNMIDLWRKHFVLQEQMLEVDCTVLTPEPVLKASGHVERFADLMVKDLVTGECFRLDHLIKAHLEKLSSNPKTSEEIRQECQTIVTKLDGFNKDQMNEILKKFKIKSPLTGNDLTEAIEFNLMFSTMIGPSGQVKGFLRPETAQGIFVNFKRLLEFNQRRLPFAAAQVGNAFRNEISPRSGLIRVREFTLAEIEHFVDPSNKSHPKYDTIADLQLNLYTACNQMDGKSSELIRIGDAVDRKIIANETLAYFIGRIYLFMVKIGIDQRKLRFRQHMDNEMAHYATDCWDAECLTSYGWVECVGCADRSCFDLLQHTKATNVKLVAEKDLPEPKMINVVEIVPNKGLMGKHFKSNAQKVIQRLNVLNENEIKQIEEELNAKNEFILDLDKENQVTITKEMITIKRYEKKIHVEEFTPGVIEPSFGIGRIMHTLFEHNFRIRQDDEQRTYFALPAIVCPIKCSLLPLSNHQSLKSYVTEISKQLSSADISFKFDDTGSIGKRYARTDEISIPFAITIDFDSLNDKMVTLRERDSTEQIRLPIADVVNIVKELSMNIRQWDDVRNQYGIFDPTQSSSEPPPQ</sequence>
<dbReference type="InterPro" id="IPR033731">
    <property type="entry name" value="GlyRS-like_core"/>
</dbReference>
<dbReference type="Gene3D" id="1.10.287.10">
    <property type="entry name" value="S15/NS1, RNA-binding"/>
    <property type="match status" value="1"/>
</dbReference>
<dbReference type="KEGG" id="dpte:113797324"/>
<dbReference type="GO" id="GO:0016740">
    <property type="term" value="F:transferase activity"/>
    <property type="evidence" value="ECO:0007669"/>
    <property type="project" value="UniProtKB-KW"/>
</dbReference>
<evidence type="ECO:0000256" key="8">
    <source>
        <dbReference type="ARBA" id="ARBA00022598"/>
    </source>
</evidence>
<evidence type="ECO:0000256" key="11">
    <source>
        <dbReference type="ARBA" id="ARBA00022840"/>
    </source>
</evidence>
<evidence type="ECO:0000256" key="5">
    <source>
        <dbReference type="ARBA" id="ARBA00012829"/>
    </source>
</evidence>
<evidence type="ECO:0000256" key="14">
    <source>
        <dbReference type="ARBA" id="ARBA00023273"/>
    </source>
</evidence>
<dbReference type="CDD" id="cd00935">
    <property type="entry name" value="GlyRS_RNA"/>
    <property type="match status" value="1"/>
</dbReference>
<protein>
    <recommendedName>
        <fullName evidence="6">Glycine--tRNA ligase</fullName>
        <ecNumber evidence="5">6.1.1.14</ecNumber>
    </recommendedName>
    <alternativeName>
        <fullName evidence="15">Diadenosine tetraphosphate synthetase</fullName>
    </alternativeName>
    <alternativeName>
        <fullName evidence="18">Glycyl-tRNA synthetase</fullName>
    </alternativeName>
</protein>
<dbReference type="CTD" id="39644"/>
<dbReference type="FunFam" id="3.30.930.10:FF:000158">
    <property type="entry name" value="Glycyl-tRNA synthetase"/>
    <property type="match status" value="1"/>
</dbReference>
<dbReference type="GO" id="GO:0004820">
    <property type="term" value="F:glycine-tRNA ligase activity"/>
    <property type="evidence" value="ECO:0007669"/>
    <property type="project" value="UniProtKB-EC"/>
</dbReference>
<reference evidence="23" key="1">
    <citation type="submission" date="2025-08" db="UniProtKB">
        <authorList>
            <consortium name="RefSeq"/>
        </authorList>
    </citation>
    <scope>IDENTIFICATION</scope>
    <source>
        <strain evidence="23">Airmid</strain>
    </source>
</reference>
<comment type="similarity">
    <text evidence="3">Belongs to the class-II aminoacyl-tRNA synthetase family.</text>
</comment>
<dbReference type="OMA" id="MEMQYFV"/>
<dbReference type="Pfam" id="PF03129">
    <property type="entry name" value="HGTP_anticodon"/>
    <property type="match status" value="1"/>
</dbReference>
<evidence type="ECO:0000259" key="20">
    <source>
        <dbReference type="PROSITE" id="PS50862"/>
    </source>
</evidence>
<keyword evidence="7" id="KW-0963">Cytoplasm</keyword>
<dbReference type="InterPro" id="IPR002315">
    <property type="entry name" value="tRNA-synt_gly"/>
</dbReference>
<evidence type="ECO:0000256" key="19">
    <source>
        <dbReference type="SAM" id="Coils"/>
    </source>
</evidence>
<keyword evidence="22" id="KW-1185">Reference proteome</keyword>
<dbReference type="SUPFAM" id="SSF55681">
    <property type="entry name" value="Class II aaRS and biotin synthetases"/>
    <property type="match status" value="1"/>
</dbReference>
<dbReference type="FunCoup" id="A0A6P6YE05">
    <property type="interactions" value="1809"/>
</dbReference>
<keyword evidence="13" id="KW-0030">Aminoacyl-tRNA synthetase</keyword>
<keyword evidence="12" id="KW-0648">Protein biosynthesis</keyword>
<dbReference type="InterPro" id="IPR006195">
    <property type="entry name" value="aa-tRNA-synth_II"/>
</dbReference>
<evidence type="ECO:0000256" key="6">
    <source>
        <dbReference type="ARBA" id="ARBA00019404"/>
    </source>
</evidence>
<dbReference type="InterPro" id="IPR027031">
    <property type="entry name" value="Gly-tRNA_synthase/POLG2"/>
</dbReference>
<keyword evidence="9" id="KW-0808">Transferase</keyword>
<accession>A0A6P6YE05</accession>
<evidence type="ECO:0000256" key="2">
    <source>
        <dbReference type="ARBA" id="ARBA00004496"/>
    </source>
</evidence>